<proteinExistence type="predicted"/>
<accession>W7TI08</accession>
<gene>
    <name evidence="2" type="ORF">Naga_103105g1</name>
</gene>
<evidence type="ECO:0000256" key="1">
    <source>
        <dbReference type="SAM" id="MobiDB-lite"/>
    </source>
</evidence>
<feature type="compositionally biased region" description="Low complexity" evidence="1">
    <location>
        <begin position="38"/>
        <end position="52"/>
    </location>
</feature>
<dbReference type="Proteomes" id="UP000019335">
    <property type="component" value="Unassembled WGS sequence"/>
</dbReference>
<sequence length="68" mass="7314">MCQCIRPNRIRGHSLVPGARDYAGLHRIYKGDRRLGSRSDASSPSSSNVSPSFRGATTSTSCVSFAAR</sequence>
<keyword evidence="3" id="KW-1185">Reference proteome</keyword>
<evidence type="ECO:0000313" key="3">
    <source>
        <dbReference type="Proteomes" id="UP000019335"/>
    </source>
</evidence>
<organism evidence="2 3">
    <name type="scientific">Nannochloropsis gaditana</name>
    <dbReference type="NCBI Taxonomy" id="72520"/>
    <lineage>
        <taxon>Eukaryota</taxon>
        <taxon>Sar</taxon>
        <taxon>Stramenopiles</taxon>
        <taxon>Ochrophyta</taxon>
        <taxon>Eustigmatophyceae</taxon>
        <taxon>Eustigmatales</taxon>
        <taxon>Monodopsidaceae</taxon>
        <taxon>Nannochloropsis</taxon>
    </lineage>
</organism>
<protein>
    <submittedName>
        <fullName evidence="2">Uncharacterized protein</fullName>
    </submittedName>
</protein>
<dbReference type="AlphaFoldDB" id="W7TI08"/>
<feature type="compositionally biased region" description="Polar residues" evidence="1">
    <location>
        <begin position="55"/>
        <end position="68"/>
    </location>
</feature>
<name>W7TI08_9STRA</name>
<evidence type="ECO:0000313" key="2">
    <source>
        <dbReference type="EMBL" id="EWM19916.1"/>
    </source>
</evidence>
<feature type="region of interest" description="Disordered" evidence="1">
    <location>
        <begin position="33"/>
        <end position="68"/>
    </location>
</feature>
<reference evidence="2 3" key="1">
    <citation type="journal article" date="2014" name="Mol. Plant">
        <title>Chromosome Scale Genome Assembly and Transcriptome Profiling of Nannochloropsis gaditana in Nitrogen Depletion.</title>
        <authorList>
            <person name="Corteggiani Carpinelli E."/>
            <person name="Telatin A."/>
            <person name="Vitulo N."/>
            <person name="Forcato C."/>
            <person name="D'Angelo M."/>
            <person name="Schiavon R."/>
            <person name="Vezzi A."/>
            <person name="Giacometti G.M."/>
            <person name="Morosinotto T."/>
            <person name="Valle G."/>
        </authorList>
    </citation>
    <scope>NUCLEOTIDE SEQUENCE [LARGE SCALE GENOMIC DNA]</scope>
    <source>
        <strain evidence="2 3">B-31</strain>
    </source>
</reference>
<dbReference type="EMBL" id="AZIL01003744">
    <property type="protein sequence ID" value="EWM19916.1"/>
    <property type="molecule type" value="Genomic_DNA"/>
</dbReference>
<comment type="caution">
    <text evidence="2">The sequence shown here is derived from an EMBL/GenBank/DDBJ whole genome shotgun (WGS) entry which is preliminary data.</text>
</comment>